<dbReference type="PRINTS" id="PR00080">
    <property type="entry name" value="SDRFAMILY"/>
</dbReference>
<dbReference type="Proteomes" id="UP000608662">
    <property type="component" value="Unassembled WGS sequence"/>
</dbReference>
<dbReference type="FunFam" id="3.40.50.720:FF:000084">
    <property type="entry name" value="Short-chain dehydrogenase reductase"/>
    <property type="match status" value="1"/>
</dbReference>
<dbReference type="RefSeq" id="WP_170093871.1">
    <property type="nucleotide sequence ID" value="NZ_WOYG01000001.1"/>
</dbReference>
<accession>A0A847UF47</accession>
<dbReference type="AlphaFoldDB" id="A0A847UF47"/>
<dbReference type="PANTHER" id="PTHR42760:SF133">
    <property type="entry name" value="3-OXOACYL-[ACYL-CARRIER-PROTEIN] REDUCTASE"/>
    <property type="match status" value="1"/>
</dbReference>
<dbReference type="InterPro" id="IPR002347">
    <property type="entry name" value="SDR_fam"/>
</dbReference>
<name>A0A847UF47_9EURY</name>
<dbReference type="SUPFAM" id="SSF51735">
    <property type="entry name" value="NAD(P)-binding Rossmann-fold domains"/>
    <property type="match status" value="1"/>
</dbReference>
<organism evidence="3 4">
    <name type="scientific">Halomicrobium mukohataei</name>
    <dbReference type="NCBI Taxonomy" id="57705"/>
    <lineage>
        <taxon>Archaea</taxon>
        <taxon>Methanobacteriati</taxon>
        <taxon>Methanobacteriota</taxon>
        <taxon>Stenosarchaea group</taxon>
        <taxon>Halobacteria</taxon>
        <taxon>Halobacteriales</taxon>
        <taxon>Haloarculaceae</taxon>
        <taxon>Halomicrobium</taxon>
    </lineage>
</organism>
<comment type="caution">
    <text evidence="3">The sequence shown here is derived from an EMBL/GenBank/DDBJ whole genome shotgun (WGS) entry which is preliminary data.</text>
</comment>
<protein>
    <submittedName>
        <fullName evidence="3">SDR family oxidoreductase</fullName>
    </submittedName>
</protein>
<dbReference type="EMBL" id="WOYG01000001">
    <property type="protein sequence ID" value="NLV10130.1"/>
    <property type="molecule type" value="Genomic_DNA"/>
</dbReference>
<evidence type="ECO:0000256" key="1">
    <source>
        <dbReference type="ARBA" id="ARBA00006484"/>
    </source>
</evidence>
<evidence type="ECO:0000313" key="4">
    <source>
        <dbReference type="Proteomes" id="UP000608662"/>
    </source>
</evidence>
<dbReference type="OrthoDB" id="24596at2157"/>
<keyword evidence="2" id="KW-0560">Oxidoreductase</keyword>
<dbReference type="CDD" id="cd05233">
    <property type="entry name" value="SDR_c"/>
    <property type="match status" value="1"/>
</dbReference>
<dbReference type="Pfam" id="PF13561">
    <property type="entry name" value="adh_short_C2"/>
    <property type="match status" value="1"/>
</dbReference>
<dbReference type="GO" id="GO:0016616">
    <property type="term" value="F:oxidoreductase activity, acting on the CH-OH group of donors, NAD or NADP as acceptor"/>
    <property type="evidence" value="ECO:0007669"/>
    <property type="project" value="TreeGrafter"/>
</dbReference>
<dbReference type="InterPro" id="IPR036291">
    <property type="entry name" value="NAD(P)-bd_dom_sf"/>
</dbReference>
<dbReference type="PANTHER" id="PTHR42760">
    <property type="entry name" value="SHORT-CHAIN DEHYDROGENASES/REDUCTASES FAMILY MEMBER"/>
    <property type="match status" value="1"/>
</dbReference>
<sequence length="267" mass="28165">MVGTATYDFEGVAAIVTGSTKGIGRSVAAAFAEHDADVAVNARTESEVAQTAAELDELGEGTVVGIPGDMAEPDDVETLVAAAIEAFDQVDVLVNNAAVWPREGSLLSADLAEWDHTMAVNVRSQFYCATLVGRHMVEAGVDGRIVNVSSQTGDRRTGGRGLYGISNTAVNGLTWRLAHDFASEGIRVNAVSTDAVDTFQLRKEARAIADTEDTTVEAVLDDWGQQRPLGRLGRPEDVADGVLFLCSDRADYVVGDILRIGGGGNLQ</sequence>
<dbReference type="PRINTS" id="PR00081">
    <property type="entry name" value="GDHRDH"/>
</dbReference>
<proteinExistence type="inferred from homology"/>
<reference evidence="3" key="1">
    <citation type="submission" date="2019-12" db="EMBL/GenBank/DDBJ databases">
        <title>Whole-genome sequence of Halomicrobium mukohataei pws1.</title>
        <authorList>
            <person name="Verma D.K."/>
            <person name="Gopal K."/>
            <person name="Prasad E.S."/>
        </authorList>
    </citation>
    <scope>NUCLEOTIDE SEQUENCE</scope>
    <source>
        <strain evidence="3">Pws1</strain>
    </source>
</reference>
<comment type="similarity">
    <text evidence="1">Belongs to the short-chain dehydrogenases/reductases (SDR) family.</text>
</comment>
<gene>
    <name evidence="3" type="ORF">GOC74_09335</name>
</gene>
<evidence type="ECO:0000256" key="2">
    <source>
        <dbReference type="ARBA" id="ARBA00023002"/>
    </source>
</evidence>
<dbReference type="Gene3D" id="3.40.50.720">
    <property type="entry name" value="NAD(P)-binding Rossmann-like Domain"/>
    <property type="match status" value="1"/>
</dbReference>
<evidence type="ECO:0000313" key="3">
    <source>
        <dbReference type="EMBL" id="NLV10130.1"/>
    </source>
</evidence>